<comment type="caution">
    <text evidence="2">The sequence shown here is derived from an EMBL/GenBank/DDBJ whole genome shotgun (WGS) entry which is preliminary data.</text>
</comment>
<dbReference type="EMBL" id="BARV01028985">
    <property type="protein sequence ID" value="GAI39801.1"/>
    <property type="molecule type" value="Genomic_DNA"/>
</dbReference>
<evidence type="ECO:0000313" key="2">
    <source>
        <dbReference type="EMBL" id="GAI39801.1"/>
    </source>
</evidence>
<reference evidence="2" key="1">
    <citation type="journal article" date="2014" name="Front. Microbiol.">
        <title>High frequency of phylogenetically diverse reductive dehalogenase-homologous genes in deep subseafloor sedimentary metagenomes.</title>
        <authorList>
            <person name="Kawai M."/>
            <person name="Futagami T."/>
            <person name="Toyoda A."/>
            <person name="Takaki Y."/>
            <person name="Nishi S."/>
            <person name="Hori S."/>
            <person name="Arai W."/>
            <person name="Tsubouchi T."/>
            <person name="Morono Y."/>
            <person name="Uchiyama I."/>
            <person name="Ito T."/>
            <person name="Fujiyama A."/>
            <person name="Inagaki F."/>
            <person name="Takami H."/>
        </authorList>
    </citation>
    <scope>NUCLEOTIDE SEQUENCE</scope>
    <source>
        <strain evidence="2">Expedition CK06-06</strain>
    </source>
</reference>
<gene>
    <name evidence="2" type="ORF">S06H3_46295</name>
</gene>
<dbReference type="AlphaFoldDB" id="X1PBG8"/>
<feature type="domain" description="PHA accumulation regulator DNA-binding N-terminal" evidence="1">
    <location>
        <begin position="2"/>
        <end position="54"/>
    </location>
</feature>
<sequence>MIIKKYKNRKYYSMTHKKFVDQNHIIGLIKRKDKFVVLDNENEDITIEIVLKLLRRE</sequence>
<dbReference type="Pfam" id="PF07879">
    <property type="entry name" value="PHB_acc_N"/>
    <property type="match status" value="1"/>
</dbReference>
<proteinExistence type="predicted"/>
<name>X1PBG8_9ZZZZ</name>
<organism evidence="2">
    <name type="scientific">marine sediment metagenome</name>
    <dbReference type="NCBI Taxonomy" id="412755"/>
    <lineage>
        <taxon>unclassified sequences</taxon>
        <taxon>metagenomes</taxon>
        <taxon>ecological metagenomes</taxon>
    </lineage>
</organism>
<dbReference type="InterPro" id="IPR012909">
    <property type="entry name" value="PHA_DNA-bd_N"/>
</dbReference>
<protein>
    <recommendedName>
        <fullName evidence="1">PHA accumulation regulator DNA-binding N-terminal domain-containing protein</fullName>
    </recommendedName>
</protein>
<feature type="non-terminal residue" evidence="2">
    <location>
        <position position="57"/>
    </location>
</feature>
<accession>X1PBG8</accession>
<evidence type="ECO:0000259" key="1">
    <source>
        <dbReference type="Pfam" id="PF07879"/>
    </source>
</evidence>